<evidence type="ECO:0000313" key="2">
    <source>
        <dbReference type="EMBL" id="PTQ36678.1"/>
    </source>
</evidence>
<gene>
    <name evidence="2" type="ORF">MARPO_0062s0091</name>
</gene>
<sequence length="136" mass="15586">MENVSSRWKKSQLVQQHRRAQRKIACSKLRRFDEESESLKKCRGERSERSSNRSNETTRFWGEGPANVRDERKTAPCQPHAKGSRQLEVGTPAHLHDPRSSLSELLQWRNLYSEDCLLGSLTLIAKCQHSHPPPGA</sequence>
<evidence type="ECO:0000313" key="3">
    <source>
        <dbReference type="Proteomes" id="UP000244005"/>
    </source>
</evidence>
<dbReference type="Gramene" id="Mp7g04340.1">
    <property type="protein sequence ID" value="Mp7g04340.1.cds1"/>
    <property type="gene ID" value="Mp7g04340"/>
</dbReference>
<feature type="compositionally biased region" description="Basic and acidic residues" evidence="1">
    <location>
        <begin position="37"/>
        <end position="51"/>
    </location>
</feature>
<protein>
    <submittedName>
        <fullName evidence="2">Uncharacterized protein</fullName>
    </submittedName>
</protein>
<dbReference type="AlphaFoldDB" id="A0A2R6WS44"/>
<reference evidence="3" key="1">
    <citation type="journal article" date="2017" name="Cell">
        <title>Insights into land plant evolution garnered from the Marchantia polymorpha genome.</title>
        <authorList>
            <person name="Bowman J.L."/>
            <person name="Kohchi T."/>
            <person name="Yamato K.T."/>
            <person name="Jenkins J."/>
            <person name="Shu S."/>
            <person name="Ishizaki K."/>
            <person name="Yamaoka S."/>
            <person name="Nishihama R."/>
            <person name="Nakamura Y."/>
            <person name="Berger F."/>
            <person name="Adam C."/>
            <person name="Aki S.S."/>
            <person name="Althoff F."/>
            <person name="Araki T."/>
            <person name="Arteaga-Vazquez M.A."/>
            <person name="Balasubrmanian S."/>
            <person name="Barry K."/>
            <person name="Bauer D."/>
            <person name="Boehm C.R."/>
            <person name="Briginshaw L."/>
            <person name="Caballero-Perez J."/>
            <person name="Catarino B."/>
            <person name="Chen F."/>
            <person name="Chiyoda S."/>
            <person name="Chovatia M."/>
            <person name="Davies K.M."/>
            <person name="Delmans M."/>
            <person name="Demura T."/>
            <person name="Dierschke T."/>
            <person name="Dolan L."/>
            <person name="Dorantes-Acosta A.E."/>
            <person name="Eklund D.M."/>
            <person name="Florent S.N."/>
            <person name="Flores-Sandoval E."/>
            <person name="Fujiyama A."/>
            <person name="Fukuzawa H."/>
            <person name="Galik B."/>
            <person name="Grimanelli D."/>
            <person name="Grimwood J."/>
            <person name="Grossniklaus U."/>
            <person name="Hamada T."/>
            <person name="Haseloff J."/>
            <person name="Hetherington A.J."/>
            <person name="Higo A."/>
            <person name="Hirakawa Y."/>
            <person name="Hundley H.N."/>
            <person name="Ikeda Y."/>
            <person name="Inoue K."/>
            <person name="Inoue S.I."/>
            <person name="Ishida S."/>
            <person name="Jia Q."/>
            <person name="Kakita M."/>
            <person name="Kanazawa T."/>
            <person name="Kawai Y."/>
            <person name="Kawashima T."/>
            <person name="Kennedy M."/>
            <person name="Kinose K."/>
            <person name="Kinoshita T."/>
            <person name="Kohara Y."/>
            <person name="Koide E."/>
            <person name="Komatsu K."/>
            <person name="Kopischke S."/>
            <person name="Kubo M."/>
            <person name="Kyozuka J."/>
            <person name="Lagercrantz U."/>
            <person name="Lin S.S."/>
            <person name="Lindquist E."/>
            <person name="Lipzen A.M."/>
            <person name="Lu C.W."/>
            <person name="De Luna E."/>
            <person name="Martienssen R.A."/>
            <person name="Minamino N."/>
            <person name="Mizutani M."/>
            <person name="Mizutani M."/>
            <person name="Mochizuki N."/>
            <person name="Monte I."/>
            <person name="Mosher R."/>
            <person name="Nagasaki H."/>
            <person name="Nakagami H."/>
            <person name="Naramoto S."/>
            <person name="Nishitani K."/>
            <person name="Ohtani M."/>
            <person name="Okamoto T."/>
            <person name="Okumura M."/>
            <person name="Phillips J."/>
            <person name="Pollak B."/>
            <person name="Reinders A."/>
            <person name="Rovekamp M."/>
            <person name="Sano R."/>
            <person name="Sawa S."/>
            <person name="Schmid M.W."/>
            <person name="Shirakawa M."/>
            <person name="Solano R."/>
            <person name="Spunde A."/>
            <person name="Suetsugu N."/>
            <person name="Sugano S."/>
            <person name="Sugiyama A."/>
            <person name="Sun R."/>
            <person name="Suzuki Y."/>
            <person name="Takenaka M."/>
            <person name="Takezawa D."/>
            <person name="Tomogane H."/>
            <person name="Tsuzuki M."/>
            <person name="Ueda T."/>
            <person name="Umeda M."/>
            <person name="Ward J.M."/>
            <person name="Watanabe Y."/>
            <person name="Yazaki K."/>
            <person name="Yokoyama R."/>
            <person name="Yoshitake Y."/>
            <person name="Yotsui I."/>
            <person name="Zachgo S."/>
            <person name="Schmutz J."/>
        </authorList>
    </citation>
    <scope>NUCLEOTIDE SEQUENCE [LARGE SCALE GENOMIC DNA]</scope>
    <source>
        <strain evidence="3">Tak-1</strain>
    </source>
</reference>
<keyword evidence="3" id="KW-1185">Reference proteome</keyword>
<evidence type="ECO:0000256" key="1">
    <source>
        <dbReference type="SAM" id="MobiDB-lite"/>
    </source>
</evidence>
<dbReference type="EMBL" id="KZ772734">
    <property type="protein sequence ID" value="PTQ36678.1"/>
    <property type="molecule type" value="Genomic_DNA"/>
</dbReference>
<organism evidence="2 3">
    <name type="scientific">Marchantia polymorpha</name>
    <name type="common">Common liverwort</name>
    <name type="synonym">Marchantia aquatica</name>
    <dbReference type="NCBI Taxonomy" id="3197"/>
    <lineage>
        <taxon>Eukaryota</taxon>
        <taxon>Viridiplantae</taxon>
        <taxon>Streptophyta</taxon>
        <taxon>Embryophyta</taxon>
        <taxon>Marchantiophyta</taxon>
        <taxon>Marchantiopsida</taxon>
        <taxon>Marchantiidae</taxon>
        <taxon>Marchantiales</taxon>
        <taxon>Marchantiaceae</taxon>
        <taxon>Marchantia</taxon>
    </lineage>
</organism>
<proteinExistence type="predicted"/>
<feature type="region of interest" description="Disordered" evidence="1">
    <location>
        <begin position="37"/>
        <end position="100"/>
    </location>
</feature>
<dbReference type="Proteomes" id="UP000244005">
    <property type="component" value="Unassembled WGS sequence"/>
</dbReference>
<accession>A0A2R6WS44</accession>
<feature type="region of interest" description="Disordered" evidence="1">
    <location>
        <begin position="1"/>
        <end position="21"/>
    </location>
</feature>
<name>A0A2R6WS44_MARPO</name>